<proteinExistence type="predicted"/>
<dbReference type="AlphaFoldDB" id="A0A7J8CI76"/>
<gene>
    <name evidence="1" type="ORF">HJG63_009084</name>
</gene>
<evidence type="ECO:0000313" key="2">
    <source>
        <dbReference type="Proteomes" id="UP000593571"/>
    </source>
</evidence>
<reference evidence="1 2" key="1">
    <citation type="journal article" date="2020" name="Nature">
        <title>Six reference-quality genomes reveal evolution of bat adaptations.</title>
        <authorList>
            <person name="Jebb D."/>
            <person name="Huang Z."/>
            <person name="Pippel M."/>
            <person name="Hughes G.M."/>
            <person name="Lavrichenko K."/>
            <person name="Devanna P."/>
            <person name="Winkler S."/>
            <person name="Jermiin L.S."/>
            <person name="Skirmuntt E.C."/>
            <person name="Katzourakis A."/>
            <person name="Burkitt-Gray L."/>
            <person name="Ray D.A."/>
            <person name="Sullivan K.A.M."/>
            <person name="Roscito J.G."/>
            <person name="Kirilenko B.M."/>
            <person name="Davalos L.M."/>
            <person name="Corthals A.P."/>
            <person name="Power M.L."/>
            <person name="Jones G."/>
            <person name="Ransome R.D."/>
            <person name="Dechmann D.K.N."/>
            <person name="Locatelli A.G."/>
            <person name="Puechmaille S.J."/>
            <person name="Fedrigo O."/>
            <person name="Jarvis E.D."/>
            <person name="Hiller M."/>
            <person name="Vernes S.C."/>
            <person name="Myers E.W."/>
            <person name="Teeling E.C."/>
        </authorList>
    </citation>
    <scope>NUCLEOTIDE SEQUENCE [LARGE SCALE GENOMIC DNA]</scope>
    <source>
        <strain evidence="1">MRouAeg1</strain>
        <tissue evidence="1">Muscle</tissue>
    </source>
</reference>
<name>A0A7J8CI76_ROUAE</name>
<protein>
    <submittedName>
        <fullName evidence="1">Uncharacterized protein</fullName>
    </submittedName>
</protein>
<organism evidence="1 2">
    <name type="scientific">Rousettus aegyptiacus</name>
    <name type="common">Egyptian fruit bat</name>
    <name type="synonym">Pteropus aegyptiacus</name>
    <dbReference type="NCBI Taxonomy" id="9407"/>
    <lineage>
        <taxon>Eukaryota</taxon>
        <taxon>Metazoa</taxon>
        <taxon>Chordata</taxon>
        <taxon>Craniata</taxon>
        <taxon>Vertebrata</taxon>
        <taxon>Euteleostomi</taxon>
        <taxon>Mammalia</taxon>
        <taxon>Eutheria</taxon>
        <taxon>Laurasiatheria</taxon>
        <taxon>Chiroptera</taxon>
        <taxon>Yinpterochiroptera</taxon>
        <taxon>Pteropodoidea</taxon>
        <taxon>Pteropodidae</taxon>
        <taxon>Rousettinae</taxon>
        <taxon>Rousettus</taxon>
    </lineage>
</organism>
<comment type="caution">
    <text evidence="1">The sequence shown here is derived from an EMBL/GenBank/DDBJ whole genome shotgun (WGS) entry which is preliminary data.</text>
</comment>
<sequence length="140" mass="14945">MLLQRLADSSTLQPAPSPGTHLSWFPSPVPLVRYLLVNCFTSTLENRLLVSSKRVDGFPASSTGTAPQGLLCSLMAKCSPRVPGAVKDSLGLLYFLSSLVDLGGSSYSHPLFLCSSAFSLYLSRQSLLLQPPTISSNPVC</sequence>
<dbReference type="Proteomes" id="UP000593571">
    <property type="component" value="Unassembled WGS sequence"/>
</dbReference>
<accession>A0A7J8CI76</accession>
<dbReference type="EMBL" id="JACASE010000014">
    <property type="protein sequence ID" value="KAF6410575.1"/>
    <property type="molecule type" value="Genomic_DNA"/>
</dbReference>
<keyword evidence="2" id="KW-1185">Reference proteome</keyword>
<evidence type="ECO:0000313" key="1">
    <source>
        <dbReference type="EMBL" id="KAF6410575.1"/>
    </source>
</evidence>